<name>A0A0A7FWG5_9CLOT</name>
<dbReference type="STRING" id="1561.NPD11_2143"/>
<dbReference type="GeneID" id="60854330"/>
<evidence type="ECO:0000313" key="1">
    <source>
        <dbReference type="EMBL" id="AIY83979.1"/>
    </source>
</evidence>
<dbReference type="Proteomes" id="UP000030635">
    <property type="component" value="Chromosome"/>
</dbReference>
<protein>
    <submittedName>
        <fullName evidence="1">Uncharacterized protein</fullName>
    </submittedName>
</protein>
<gene>
    <name evidence="1" type="ORF">U729_849</name>
</gene>
<dbReference type="eggNOG" id="ENOG50324N2">
    <property type="taxonomic scope" value="Bacteria"/>
</dbReference>
<proteinExistence type="predicted"/>
<dbReference type="KEGG" id="cbv:U729_849"/>
<dbReference type="AlphaFoldDB" id="A0A0A7FWG5"/>
<accession>A0A0A7FWG5</accession>
<organism evidence="1 2">
    <name type="scientific">Clostridium baratii str. Sullivan</name>
    <dbReference type="NCBI Taxonomy" id="1415775"/>
    <lineage>
        <taxon>Bacteria</taxon>
        <taxon>Bacillati</taxon>
        <taxon>Bacillota</taxon>
        <taxon>Clostridia</taxon>
        <taxon>Eubacteriales</taxon>
        <taxon>Clostridiaceae</taxon>
        <taxon>Clostridium</taxon>
    </lineage>
</organism>
<dbReference type="OrthoDB" id="1935443at2"/>
<sequence>MSDYRMDIQGSIGLSEYSNIYDYLCIVDKNDKFTISINEENNDSIDTINSILKDNNFIIDKNGYDKNGKYYINAHRYG</sequence>
<reference evidence="1 2" key="1">
    <citation type="journal article" date="2015" name="Infect. Genet. Evol.">
        <title>Genomic sequences of six botulinum neurotoxin-producing strains representing three clostridial species illustrate the mobility and diversity of botulinum neurotoxin genes.</title>
        <authorList>
            <person name="Smith T.J."/>
            <person name="Hill K.K."/>
            <person name="Xie G."/>
            <person name="Foley B.T."/>
            <person name="Williamson C.H."/>
            <person name="Foster J.T."/>
            <person name="Johnson S.L."/>
            <person name="Chertkov O."/>
            <person name="Teshima H."/>
            <person name="Gibbons H.S."/>
            <person name="Johnsky L.A."/>
            <person name="Karavis M.A."/>
            <person name="Smith L.A."/>
        </authorList>
    </citation>
    <scope>NUCLEOTIDE SEQUENCE [LARGE SCALE GENOMIC DNA]</scope>
    <source>
        <strain evidence="1 2">Sullivan</strain>
    </source>
</reference>
<dbReference type="HOGENOM" id="CLU_195851_0_0_9"/>
<evidence type="ECO:0000313" key="2">
    <source>
        <dbReference type="Proteomes" id="UP000030635"/>
    </source>
</evidence>
<keyword evidence="2" id="KW-1185">Reference proteome</keyword>
<dbReference type="RefSeq" id="WP_039311950.1">
    <property type="nucleotide sequence ID" value="NZ_CP006905.1"/>
</dbReference>
<dbReference type="EMBL" id="CP006905">
    <property type="protein sequence ID" value="AIY83979.1"/>
    <property type="molecule type" value="Genomic_DNA"/>
</dbReference>